<accession>A0ACD3AS74</accession>
<keyword evidence="2" id="KW-1185">Reference proteome</keyword>
<sequence>MTNRRLPQNTVYPPEQWNGGVQQYPNTSNTYTTPVYQRMTGHTSSTVGGHTGYASGAADVGYHSGYFSFSPAYPQNTVGSPPSHSPGANHVKHPVQQTDNHRSPPPPHSNAGYPYLPSHPPTSPHTHQRSRSHPNAQPPPHMFSPPKHTGHYPQQVVPISQTNHLPTQYPASPARPFSCDMCALSFNRQHDLKRHRETHTGDKPYFCNGGCGKTFTRKDALKRHQLVKNCGKVEESWP</sequence>
<evidence type="ECO:0000313" key="2">
    <source>
        <dbReference type="Proteomes" id="UP000308600"/>
    </source>
</evidence>
<organism evidence="1 2">
    <name type="scientific">Pluteus cervinus</name>
    <dbReference type="NCBI Taxonomy" id="181527"/>
    <lineage>
        <taxon>Eukaryota</taxon>
        <taxon>Fungi</taxon>
        <taxon>Dikarya</taxon>
        <taxon>Basidiomycota</taxon>
        <taxon>Agaricomycotina</taxon>
        <taxon>Agaricomycetes</taxon>
        <taxon>Agaricomycetidae</taxon>
        <taxon>Agaricales</taxon>
        <taxon>Pluteineae</taxon>
        <taxon>Pluteaceae</taxon>
        <taxon>Pluteus</taxon>
    </lineage>
</organism>
<proteinExistence type="predicted"/>
<evidence type="ECO:0000313" key="1">
    <source>
        <dbReference type="EMBL" id="TFK68665.1"/>
    </source>
</evidence>
<gene>
    <name evidence="1" type="ORF">BDN72DRAFT_768928</name>
</gene>
<dbReference type="Proteomes" id="UP000308600">
    <property type="component" value="Unassembled WGS sequence"/>
</dbReference>
<name>A0ACD3AS74_9AGAR</name>
<reference evidence="1 2" key="1">
    <citation type="journal article" date="2019" name="Nat. Ecol. Evol.">
        <title>Megaphylogeny resolves global patterns of mushroom evolution.</title>
        <authorList>
            <person name="Varga T."/>
            <person name="Krizsan K."/>
            <person name="Foldi C."/>
            <person name="Dima B."/>
            <person name="Sanchez-Garcia M."/>
            <person name="Sanchez-Ramirez S."/>
            <person name="Szollosi G.J."/>
            <person name="Szarkandi J.G."/>
            <person name="Papp V."/>
            <person name="Albert L."/>
            <person name="Andreopoulos W."/>
            <person name="Angelini C."/>
            <person name="Antonin V."/>
            <person name="Barry K.W."/>
            <person name="Bougher N.L."/>
            <person name="Buchanan P."/>
            <person name="Buyck B."/>
            <person name="Bense V."/>
            <person name="Catcheside P."/>
            <person name="Chovatia M."/>
            <person name="Cooper J."/>
            <person name="Damon W."/>
            <person name="Desjardin D."/>
            <person name="Finy P."/>
            <person name="Geml J."/>
            <person name="Haridas S."/>
            <person name="Hughes K."/>
            <person name="Justo A."/>
            <person name="Karasinski D."/>
            <person name="Kautmanova I."/>
            <person name="Kiss B."/>
            <person name="Kocsube S."/>
            <person name="Kotiranta H."/>
            <person name="LaButti K.M."/>
            <person name="Lechner B.E."/>
            <person name="Liimatainen K."/>
            <person name="Lipzen A."/>
            <person name="Lukacs Z."/>
            <person name="Mihaltcheva S."/>
            <person name="Morgado L.N."/>
            <person name="Niskanen T."/>
            <person name="Noordeloos M.E."/>
            <person name="Ohm R.A."/>
            <person name="Ortiz-Santana B."/>
            <person name="Ovrebo C."/>
            <person name="Racz N."/>
            <person name="Riley R."/>
            <person name="Savchenko A."/>
            <person name="Shiryaev A."/>
            <person name="Soop K."/>
            <person name="Spirin V."/>
            <person name="Szebenyi C."/>
            <person name="Tomsovsky M."/>
            <person name="Tulloss R.E."/>
            <person name="Uehling J."/>
            <person name="Grigoriev I.V."/>
            <person name="Vagvolgyi C."/>
            <person name="Papp T."/>
            <person name="Martin F.M."/>
            <person name="Miettinen O."/>
            <person name="Hibbett D.S."/>
            <person name="Nagy L.G."/>
        </authorList>
    </citation>
    <scope>NUCLEOTIDE SEQUENCE [LARGE SCALE GENOMIC DNA]</scope>
    <source>
        <strain evidence="1 2">NL-1719</strain>
    </source>
</reference>
<protein>
    <submittedName>
        <fullName evidence="1">Uncharacterized protein</fullName>
    </submittedName>
</protein>
<dbReference type="EMBL" id="ML208346">
    <property type="protein sequence ID" value="TFK68665.1"/>
    <property type="molecule type" value="Genomic_DNA"/>
</dbReference>